<dbReference type="PANTHER" id="PTHR43111:SF1">
    <property type="entry name" value="ALDEHYDE DEHYDROGENASE B-RELATED"/>
    <property type="match status" value="1"/>
</dbReference>
<reference evidence="2" key="1">
    <citation type="submission" date="2023-06" db="EMBL/GenBank/DDBJ databases">
        <title>Conoideocrella luteorostrata (Hypocreales: Clavicipitaceae), a potential biocontrol fungus for elongate hemlock scale in United States Christmas tree production areas.</title>
        <authorList>
            <person name="Barrett H."/>
            <person name="Lovett B."/>
            <person name="Macias A.M."/>
            <person name="Stajich J.E."/>
            <person name="Kasson M.T."/>
        </authorList>
    </citation>
    <scope>NUCLEOTIDE SEQUENCE</scope>
    <source>
        <strain evidence="2">ARSEF 14590</strain>
    </source>
</reference>
<keyword evidence="1" id="KW-0812">Transmembrane</keyword>
<evidence type="ECO:0008006" key="4">
    <source>
        <dbReference type="Google" id="ProtNLM"/>
    </source>
</evidence>
<dbReference type="SUPFAM" id="SSF53720">
    <property type="entry name" value="ALDH-like"/>
    <property type="match status" value="1"/>
</dbReference>
<name>A0AAJ0CU08_9HYPO</name>
<dbReference type="Proteomes" id="UP001251528">
    <property type="component" value="Unassembled WGS sequence"/>
</dbReference>
<evidence type="ECO:0000313" key="3">
    <source>
        <dbReference type="Proteomes" id="UP001251528"/>
    </source>
</evidence>
<keyword evidence="1" id="KW-1133">Transmembrane helix</keyword>
<protein>
    <recommendedName>
        <fullName evidence="4">Aldehyde dehydrogenase domain-containing protein</fullName>
    </recommendedName>
</protein>
<keyword evidence="1" id="KW-0472">Membrane</keyword>
<dbReference type="InterPro" id="IPR016162">
    <property type="entry name" value="Ald_DH_N"/>
</dbReference>
<dbReference type="PANTHER" id="PTHR43111">
    <property type="entry name" value="ALDEHYDE DEHYDROGENASE B-RELATED"/>
    <property type="match status" value="1"/>
</dbReference>
<proteinExistence type="predicted"/>
<organism evidence="2 3">
    <name type="scientific">Conoideocrella luteorostrata</name>
    <dbReference type="NCBI Taxonomy" id="1105319"/>
    <lineage>
        <taxon>Eukaryota</taxon>
        <taxon>Fungi</taxon>
        <taxon>Dikarya</taxon>
        <taxon>Ascomycota</taxon>
        <taxon>Pezizomycotina</taxon>
        <taxon>Sordariomycetes</taxon>
        <taxon>Hypocreomycetidae</taxon>
        <taxon>Hypocreales</taxon>
        <taxon>Clavicipitaceae</taxon>
        <taxon>Conoideocrella</taxon>
    </lineage>
</organism>
<evidence type="ECO:0000256" key="1">
    <source>
        <dbReference type="SAM" id="Phobius"/>
    </source>
</evidence>
<evidence type="ECO:0000313" key="2">
    <source>
        <dbReference type="EMBL" id="KAK2601824.1"/>
    </source>
</evidence>
<sequence>MSDLATVRSSAIDGRVHSPIFRKERLQRLHQALSENTSQIQQAILQDHEYRPIEVRVEFWLAMRCIADAYTGLNPKEEFRREYALSNSRNDASAVQPVGIIIIEPARHSFLYSLVSGIVSAIANGNCVVVQMERTLLTSPKLILSLTQKALGNDIFVVTHKAVTDDALRHRHKRLVQDVPDRARVITIVERNADIQNAANLLVNSRFALRGKSLYAPDVVLVNEWIKKDFLNAVVKQFAVLSTNNTVFSDDVGNKLQRSSRDITQNEELNIVASNSQVAILDIHNRQSQILRQGFSEAYLAIHAVTSMDDAIDLANSFGRLGATYIFSALPTAKYVAQFVDSQMTFVNHIPTNLIYGPLIPSNMAFNPGSTSPYDNTFFTLPSPKYVHDTSENKALSGALLKDTPKMSQILDNEAMSVLPEMKRPSKLVPLGFFQGGMITGAIIVLGCAVGLSTTAYYVFSLVRSKKP</sequence>
<dbReference type="EMBL" id="JASWJB010000069">
    <property type="protein sequence ID" value="KAK2601824.1"/>
    <property type="molecule type" value="Genomic_DNA"/>
</dbReference>
<dbReference type="Gene3D" id="3.40.309.10">
    <property type="entry name" value="Aldehyde Dehydrogenase, Chain A, domain 2"/>
    <property type="match status" value="1"/>
</dbReference>
<dbReference type="AlphaFoldDB" id="A0AAJ0CU08"/>
<dbReference type="GO" id="GO:0016620">
    <property type="term" value="F:oxidoreductase activity, acting on the aldehyde or oxo group of donors, NAD or NADP as acceptor"/>
    <property type="evidence" value="ECO:0007669"/>
    <property type="project" value="InterPro"/>
</dbReference>
<dbReference type="InterPro" id="IPR016161">
    <property type="entry name" value="Ald_DH/histidinol_DH"/>
</dbReference>
<dbReference type="Gene3D" id="3.40.605.10">
    <property type="entry name" value="Aldehyde Dehydrogenase, Chain A, domain 1"/>
    <property type="match status" value="1"/>
</dbReference>
<feature type="transmembrane region" description="Helical" evidence="1">
    <location>
        <begin position="433"/>
        <end position="460"/>
    </location>
</feature>
<dbReference type="InterPro" id="IPR016163">
    <property type="entry name" value="Ald_DH_C"/>
</dbReference>
<keyword evidence="3" id="KW-1185">Reference proteome</keyword>
<comment type="caution">
    <text evidence="2">The sequence shown here is derived from an EMBL/GenBank/DDBJ whole genome shotgun (WGS) entry which is preliminary data.</text>
</comment>
<gene>
    <name evidence="2" type="ORF">QQS21_004607</name>
</gene>
<accession>A0AAJ0CU08</accession>